<keyword evidence="2" id="KW-0677">Repeat</keyword>
<feature type="compositionally biased region" description="Polar residues" evidence="4">
    <location>
        <begin position="1494"/>
        <end position="1506"/>
    </location>
</feature>
<feature type="region of interest" description="Disordered" evidence="4">
    <location>
        <begin position="2455"/>
        <end position="2485"/>
    </location>
</feature>
<feature type="compositionally biased region" description="Low complexity" evidence="4">
    <location>
        <begin position="203"/>
        <end position="214"/>
    </location>
</feature>
<dbReference type="SMART" id="SM00369">
    <property type="entry name" value="LRR_TYP"/>
    <property type="match status" value="3"/>
</dbReference>
<dbReference type="Gene3D" id="1.10.287.1490">
    <property type="match status" value="1"/>
</dbReference>
<feature type="coiled-coil region" evidence="3">
    <location>
        <begin position="1861"/>
        <end position="2312"/>
    </location>
</feature>
<feature type="region of interest" description="Disordered" evidence="4">
    <location>
        <begin position="1487"/>
        <end position="1506"/>
    </location>
</feature>
<dbReference type="EMBL" id="JAOTOJ010000016">
    <property type="protein sequence ID" value="KAK9392404.1"/>
    <property type="molecule type" value="Genomic_DNA"/>
</dbReference>
<feature type="compositionally biased region" description="Polar residues" evidence="4">
    <location>
        <begin position="73"/>
        <end position="88"/>
    </location>
</feature>
<dbReference type="PANTHER" id="PTHR45973:SF36">
    <property type="entry name" value="CENTRIOLIN"/>
    <property type="match status" value="1"/>
</dbReference>
<evidence type="ECO:0000256" key="3">
    <source>
        <dbReference type="SAM" id="Coils"/>
    </source>
</evidence>
<feature type="coiled-coil region" evidence="3">
    <location>
        <begin position="1584"/>
        <end position="1772"/>
    </location>
</feature>
<feature type="coiled-coil region" evidence="3">
    <location>
        <begin position="1197"/>
        <end position="1289"/>
    </location>
</feature>
<dbReference type="SUPFAM" id="SSF52058">
    <property type="entry name" value="L domain-like"/>
    <property type="match status" value="1"/>
</dbReference>
<evidence type="ECO:0000256" key="4">
    <source>
        <dbReference type="SAM" id="MobiDB-lite"/>
    </source>
</evidence>
<dbReference type="FunFam" id="3.80.10.10:FF:000314">
    <property type="entry name" value="centriolin isoform X4"/>
    <property type="match status" value="1"/>
</dbReference>
<keyword evidence="1" id="KW-0433">Leucine-rich repeat</keyword>
<proteinExistence type="predicted"/>
<dbReference type="InterPro" id="IPR032675">
    <property type="entry name" value="LRR_dom_sf"/>
</dbReference>
<evidence type="ECO:0000256" key="2">
    <source>
        <dbReference type="ARBA" id="ARBA00022737"/>
    </source>
</evidence>
<dbReference type="Pfam" id="PF14580">
    <property type="entry name" value="LRR_9"/>
    <property type="match status" value="1"/>
</dbReference>
<evidence type="ECO:0000256" key="1">
    <source>
        <dbReference type="ARBA" id="ARBA00022614"/>
    </source>
</evidence>
<protein>
    <submittedName>
        <fullName evidence="5">Centriolin</fullName>
    </submittedName>
</protein>
<dbReference type="Proteomes" id="UP001474421">
    <property type="component" value="Unassembled WGS sequence"/>
</dbReference>
<feature type="coiled-coil region" evidence="3">
    <location>
        <begin position="1798"/>
        <end position="1829"/>
    </location>
</feature>
<feature type="compositionally biased region" description="Polar residues" evidence="4">
    <location>
        <begin position="2456"/>
        <end position="2485"/>
    </location>
</feature>
<dbReference type="SMART" id="SM00365">
    <property type="entry name" value="LRR_SD22"/>
    <property type="match status" value="4"/>
</dbReference>
<reference evidence="5 6" key="1">
    <citation type="journal article" date="2024" name="Proc. Natl. Acad. Sci. U.S.A.">
        <title>The genetic regulatory architecture and epigenomic basis for age-related changes in rattlesnake venom.</title>
        <authorList>
            <person name="Hogan M.P."/>
            <person name="Holding M.L."/>
            <person name="Nystrom G.S."/>
            <person name="Colston T.J."/>
            <person name="Bartlett D.A."/>
            <person name="Mason A.J."/>
            <person name="Ellsworth S.A."/>
            <person name="Rautsaw R.M."/>
            <person name="Lawrence K.C."/>
            <person name="Strickland J.L."/>
            <person name="He B."/>
            <person name="Fraser P."/>
            <person name="Margres M.J."/>
            <person name="Gilbert D.M."/>
            <person name="Gibbs H.L."/>
            <person name="Parkinson C.L."/>
            <person name="Rokyta D.R."/>
        </authorList>
    </citation>
    <scope>NUCLEOTIDE SEQUENCE [LARGE SCALE GENOMIC DNA]</scope>
    <source>
        <strain evidence="5">DRR0105</strain>
    </source>
</reference>
<dbReference type="PANTHER" id="PTHR45973">
    <property type="entry name" value="PROTEIN PHOSPHATASE 1 REGULATORY SUBUNIT SDS22-RELATED"/>
    <property type="match status" value="1"/>
</dbReference>
<dbReference type="InterPro" id="IPR001611">
    <property type="entry name" value="Leu-rich_rpt"/>
</dbReference>
<name>A0AAW1ARF6_CROAD</name>
<dbReference type="InterPro" id="IPR050576">
    <property type="entry name" value="Cilia_flagella_integrity"/>
</dbReference>
<comment type="caution">
    <text evidence="5">The sequence shown here is derived from an EMBL/GenBank/DDBJ whole genome shotgun (WGS) entry which is preliminary data.</text>
</comment>
<feature type="region of interest" description="Disordered" evidence="4">
    <location>
        <begin position="73"/>
        <end position="102"/>
    </location>
</feature>
<dbReference type="Gene3D" id="3.80.10.10">
    <property type="entry name" value="Ribonuclease Inhibitor"/>
    <property type="match status" value="2"/>
</dbReference>
<dbReference type="InterPro" id="IPR003591">
    <property type="entry name" value="Leu-rich_rpt_typical-subtyp"/>
</dbReference>
<sequence length="2497" mass="286688">MPGLELEDLGRGSAGERDVFAPRRPAASSLLRKKRRGSGVYCLRSALAFLFRTQPEGARRLFKCPRLSERRQVSQPIRATGFRSSQSRPKWPRRRNSPGGPWVALGGGRKRARARAHAHTVGALALVRTRTQWARAAVPPLTSQSGLCRGSRSGCHGNGGKQRAARGALHPGQVGRSCAAFCLVICRGLCDEERPATENIPWSPASARSRSSSPLNREGIHQPTGRSYQGEVDQESDTDGSPGIRYITEPLIKKLTKQENLARITALNLSLSKDGGKKFKYIENLEKCSKLEVLNLSHNLIEKIEKLDKLLKLLDLNLSFNRISKIEGIEHLHSLQKLNLAGNEIEHLPVWLGKKLRSLRILNLRKNKISSLHEIAKLKPLKDLTSLLLADNPVVNLPHYRLYTIFHLRSLEDLEGQPVTNCDREEALERFNLEEIEHLEHNLEQMTKEIEHLQNKQSDLLEQIQQQEEQNKSLKQKQDQQKQNHKDLESELETKNELLKQKTVELTRACQKQYELEQELAFYKIDAKFEPLGYYPMEDVEFDNVPGESPYIGKARYKRNMFAVEGYIPRKAQQMQMGNLEQEEETQQLKQNLLQSLDKQLEEKERRIKEAREQLATLHNEVAKAEQQVLTVTEELKQVQDAVGQKKTSEAEKDCFRHQLSNKIRLLHHLQEEALELERQMQKQRQEMVEKEKELEGLQSFLDSLDPKDPRHAHMKAQKASKEQQLDMMRRHYKQLESRLDDVLSRIANETEEIRDLEQQLTDGQIAANEALKKDLEEVILGLQEYLKNVKTQTKQATDECKELRQEKESLLKKLGEVEEERNQLEIVAIDAENLRKEAANLERALQQQRELNEALQEAQGEISAYEAELEAELKARDTEASQQKEELEKLKQIIQMEQSALQAQLGKERLALENALAKARLCEEREQENNQLLSQLNQLQKDNHLLRQQLKDTQEQMNHAADSLIHPEEISARVNELRQKLRTGAEIRCHNPKDVLGKSLAELQKQFAELLARSQQENESVQARERQLQKQMATQQAELEEAQEKYKLACNRAAEAKIKSERRQNEARVQQLEGDIQHLVEKLKSLEEIQGLTDQQLQEADEEKEQILAELEDLENKKKVEDARAQLQFHSLSKELKALKEAISASDKQATAQLCAAKDQLQSLHGTVCKINQERTEELQEAERFCLQATQAAKDLARAETEIGLLQKLLKEKEAQLELGKNDAEMAASRLQKEELEKLSELLKRQKAETDRLRGALDQVQKGNRAEMDGLLEEIEGLQCTISQQNETIANFVTPPHRCQPLFFVPSSSQASTPASQSTKDSGIILQCPMSTPILKQDRKLAESKKAHYPASRECCMHNSAQAGLQEPSSIRHHGESETLPSTAPCVLPPGCIIYTLLPDGKPVPQGTVLYGLQPLSTQASGGPVAPTTVVYGSPPAGIQLHYGFLPANYSVPLLPLGILHCNIPDHRDLENDILRLEDSIEALRSQRHQDGSARTSCEPNNETEELNQGIQDLLTEKEELEYQVAELRRVAQKRYKCRDFIEGRGDALTAELGLEESIQCHENIMDEIECVEKTLLKRRAELREADCLLAEAETELENTRGKTKDTLQKYNTAKQHLSRIEKDAEELERRARETAVRLVKADQEFRLLQADAQDLEQHKMEQEGILKEINQIVSAKDSEFQVLSQKIEILTESLQKLQTDIQVAGGNEDHHLQILKEAENILLSKKHDLERLKDQTSVQQHELHVVGRLLDQKRAELRLLQDSVAEKNANFAEALRDGEAEITEKQQLIKEMKTFLEDLSVQKGELNAQLSEKRSQLSLVMQNIRKEETKLQDILGLIKQHKTELKHMLETAHLGKEDLESLKFQHNQKTNELDKIERLILEEKLELENLQQASQRQRGEVEHQRQLLQEAQREAERLTSQLHLLQNHVKALSDEKRQLEARCESLEDKFTQSKRTLASTEGNNKNILASTEKSVLDFQKLQFEIDELHNQKIALNKDIAELQKHLHGKKEELDVLKMELNDARRYLQLLEQDVKEAAKEKQELLQEQEVLKENLHESSRKCKEIQEAQREKENQLHQVLKELQEQELKQAKQETILQRLGEDILHEERKLAECADKLRNQSQQLEQELVEQQGHLAQAVAKVQEMEERIRKLQKGESHISALEEKLHKARHQLSEKEQKLQEKMGEISCLQRELHLSRAEERLLQDRLQADHLKAEKQIATLKDTIKAQRDQLERALQEQKQENYSLQREITSLEQVARENHQRAKRLMRDLGRIQEEHAQLKSQVKNQEELEKQQKELKGTVKLVRLEVKDKMRTGLKDLSQSPPELLEDRDTNLEAKARLWSDLESLKENYPFTENKAKMPYWDEKLDLSKVHITDEQWRGKVRREQLQHHEDRLKAQLRQCMSKQVEALIKGKQETEGTLHSLKRQVDALDELVSSSSTDSLFPSLNSSGFTDSLRQEPSLTAKNQSTRSPSPWTTADASAQSKVIYQYKT</sequence>
<keyword evidence="3" id="KW-0175">Coiled coil</keyword>
<evidence type="ECO:0000313" key="5">
    <source>
        <dbReference type="EMBL" id="KAK9392404.1"/>
    </source>
</evidence>
<keyword evidence="6" id="KW-1185">Reference proteome</keyword>
<organism evidence="5 6">
    <name type="scientific">Crotalus adamanteus</name>
    <name type="common">Eastern diamondback rattlesnake</name>
    <dbReference type="NCBI Taxonomy" id="8729"/>
    <lineage>
        <taxon>Eukaryota</taxon>
        <taxon>Metazoa</taxon>
        <taxon>Chordata</taxon>
        <taxon>Craniata</taxon>
        <taxon>Vertebrata</taxon>
        <taxon>Euteleostomi</taxon>
        <taxon>Lepidosauria</taxon>
        <taxon>Squamata</taxon>
        <taxon>Bifurcata</taxon>
        <taxon>Unidentata</taxon>
        <taxon>Episquamata</taxon>
        <taxon>Toxicofera</taxon>
        <taxon>Serpentes</taxon>
        <taxon>Colubroidea</taxon>
        <taxon>Viperidae</taxon>
        <taxon>Crotalinae</taxon>
        <taxon>Crotalus</taxon>
    </lineage>
</organism>
<feature type="region of interest" description="Disordered" evidence="4">
    <location>
        <begin position="197"/>
        <end position="244"/>
    </location>
</feature>
<dbReference type="PROSITE" id="PS51450">
    <property type="entry name" value="LRR"/>
    <property type="match status" value="4"/>
</dbReference>
<feature type="region of interest" description="Disordered" evidence="4">
    <location>
        <begin position="467"/>
        <end position="494"/>
    </location>
</feature>
<feature type="compositionally biased region" description="Basic and acidic residues" evidence="4">
    <location>
        <begin position="469"/>
        <end position="494"/>
    </location>
</feature>
<feature type="coiled-coil region" evidence="3">
    <location>
        <begin position="1001"/>
        <end position="1125"/>
    </location>
</feature>
<evidence type="ECO:0000313" key="6">
    <source>
        <dbReference type="Proteomes" id="UP001474421"/>
    </source>
</evidence>
<accession>A0AAW1ARF6</accession>
<gene>
    <name evidence="5" type="ORF">NXF25_017248</name>
</gene>
<feature type="coiled-coil region" evidence="3">
    <location>
        <begin position="580"/>
        <end position="957"/>
    </location>
</feature>